<evidence type="ECO:0000256" key="6">
    <source>
        <dbReference type="ARBA" id="ARBA00022840"/>
    </source>
</evidence>
<evidence type="ECO:0000256" key="1">
    <source>
        <dbReference type="ARBA" id="ARBA00000085"/>
    </source>
</evidence>
<dbReference type="Proteomes" id="UP000279384">
    <property type="component" value="Unassembled WGS sequence"/>
</dbReference>
<proteinExistence type="predicted"/>
<keyword evidence="4" id="KW-0547">Nucleotide-binding</keyword>
<protein>
    <recommendedName>
        <fullName evidence="2">histidine kinase</fullName>
        <ecNumber evidence="2">2.7.13.3</ecNumber>
    </recommendedName>
</protein>
<evidence type="ECO:0000259" key="8">
    <source>
        <dbReference type="Pfam" id="PF02518"/>
    </source>
</evidence>
<evidence type="ECO:0000256" key="2">
    <source>
        <dbReference type="ARBA" id="ARBA00012438"/>
    </source>
</evidence>
<dbReference type="InterPro" id="IPR003594">
    <property type="entry name" value="HATPase_dom"/>
</dbReference>
<sequence>MMTSTFPLLFAANLGPVAQAVRRLRWLMLGAALLTLLLAAQLALQLPWLLLVQALATLAVLNFALRHWPLPPRSQLALGLFGDVLVLSEVLAFSGGAANPLASLYLPPVLLAALLLPPRQAWLLALLSLGGYALLFGWHLPWPLAGDDAAYAFRLHLVGMWLTFAVSVLLLTTFVSSLARQLAQREAALAQAREAQLRDEQLVALGVQAAGTAHSLSTPLNTLTLLCDELCASTAADAALQPDLQLMRQQLALCRQALVQLKAGAESRPPPQPIGDALAQQLQGWQATRPGVRLQRDGLLHGGPLMAPDPRFWPALCNLLNNAADAGGGEVELDAAIADGQLQLRIRNRRGRLSAAQLARAGLAPLDSDKPAGLGLGVMLSHVTLSHLGGELRLENDAAGGVCATLRLPLEGDA</sequence>
<evidence type="ECO:0000256" key="7">
    <source>
        <dbReference type="SAM" id="Phobius"/>
    </source>
</evidence>
<keyword evidence="6" id="KW-0067">ATP-binding</keyword>
<dbReference type="EC" id="2.7.13.3" evidence="2"/>
<evidence type="ECO:0000313" key="9">
    <source>
        <dbReference type="EMBL" id="RKQ62034.1"/>
    </source>
</evidence>
<evidence type="ECO:0000256" key="4">
    <source>
        <dbReference type="ARBA" id="ARBA00022741"/>
    </source>
</evidence>
<feature type="transmembrane region" description="Helical" evidence="7">
    <location>
        <begin position="160"/>
        <end position="179"/>
    </location>
</feature>
<dbReference type="InterPro" id="IPR036890">
    <property type="entry name" value="HATPase_C_sf"/>
</dbReference>
<accession>A0A495BKH0</accession>
<name>A0A495BKH0_VOGIN</name>
<gene>
    <name evidence="9" type="ORF">C8E02_0375</name>
</gene>
<dbReference type="RefSeq" id="WP_120809424.1">
    <property type="nucleotide sequence ID" value="NZ_RBID01000004.1"/>
</dbReference>
<dbReference type="EMBL" id="RBID01000004">
    <property type="protein sequence ID" value="RKQ62034.1"/>
    <property type="molecule type" value="Genomic_DNA"/>
</dbReference>
<evidence type="ECO:0000256" key="5">
    <source>
        <dbReference type="ARBA" id="ARBA00022777"/>
    </source>
</evidence>
<evidence type="ECO:0000313" key="10">
    <source>
        <dbReference type="Proteomes" id="UP000279384"/>
    </source>
</evidence>
<feature type="transmembrane region" description="Helical" evidence="7">
    <location>
        <begin position="100"/>
        <end position="116"/>
    </location>
</feature>
<dbReference type="PANTHER" id="PTHR44936:SF10">
    <property type="entry name" value="SENSOR PROTEIN RSTB"/>
    <property type="match status" value="1"/>
</dbReference>
<comment type="catalytic activity">
    <reaction evidence="1">
        <text>ATP + protein L-histidine = ADP + protein N-phospho-L-histidine.</text>
        <dbReference type="EC" id="2.7.13.3"/>
    </reaction>
</comment>
<dbReference type="AlphaFoldDB" id="A0A495BKH0"/>
<dbReference type="GO" id="GO:0005524">
    <property type="term" value="F:ATP binding"/>
    <property type="evidence" value="ECO:0007669"/>
    <property type="project" value="UniProtKB-KW"/>
</dbReference>
<comment type="caution">
    <text evidence="9">The sequence shown here is derived from an EMBL/GenBank/DDBJ whole genome shotgun (WGS) entry which is preliminary data.</text>
</comment>
<keyword evidence="3" id="KW-0808">Transferase</keyword>
<dbReference type="SUPFAM" id="SSF55874">
    <property type="entry name" value="ATPase domain of HSP90 chaperone/DNA topoisomerase II/histidine kinase"/>
    <property type="match status" value="1"/>
</dbReference>
<feature type="domain" description="Histidine kinase/HSP90-like ATPase" evidence="8">
    <location>
        <begin position="315"/>
        <end position="411"/>
    </location>
</feature>
<dbReference type="Pfam" id="PF02518">
    <property type="entry name" value="HATPase_c"/>
    <property type="match status" value="1"/>
</dbReference>
<dbReference type="PANTHER" id="PTHR44936">
    <property type="entry name" value="SENSOR PROTEIN CREC"/>
    <property type="match status" value="1"/>
</dbReference>
<keyword evidence="7" id="KW-0472">Membrane</keyword>
<dbReference type="GO" id="GO:0000155">
    <property type="term" value="F:phosphorelay sensor kinase activity"/>
    <property type="evidence" value="ECO:0007669"/>
    <property type="project" value="TreeGrafter"/>
</dbReference>
<dbReference type="Gene3D" id="3.30.565.10">
    <property type="entry name" value="Histidine kinase-like ATPase, C-terminal domain"/>
    <property type="match status" value="1"/>
</dbReference>
<feature type="transmembrane region" description="Helical" evidence="7">
    <location>
        <begin position="121"/>
        <end position="140"/>
    </location>
</feature>
<organism evidence="9 10">
    <name type="scientific">Vogesella indigofera</name>
    <name type="common">Pseudomonas indigofera</name>
    <dbReference type="NCBI Taxonomy" id="45465"/>
    <lineage>
        <taxon>Bacteria</taxon>
        <taxon>Pseudomonadati</taxon>
        <taxon>Pseudomonadota</taxon>
        <taxon>Betaproteobacteria</taxon>
        <taxon>Neisseriales</taxon>
        <taxon>Chromobacteriaceae</taxon>
        <taxon>Vogesella</taxon>
    </lineage>
</organism>
<keyword evidence="5 9" id="KW-0418">Kinase</keyword>
<reference evidence="9 10" key="1">
    <citation type="submission" date="2018-10" db="EMBL/GenBank/DDBJ databases">
        <title>Genomic Encyclopedia of Type Strains, Phase IV (KMG-IV): sequencing the most valuable type-strain genomes for metagenomic binning, comparative biology and taxonomic classification.</title>
        <authorList>
            <person name="Goeker M."/>
        </authorList>
    </citation>
    <scope>NUCLEOTIDE SEQUENCE [LARGE SCALE GENOMIC DNA]</scope>
    <source>
        <strain evidence="9 10">DSM 3303</strain>
    </source>
</reference>
<keyword evidence="7" id="KW-1133">Transmembrane helix</keyword>
<dbReference type="InterPro" id="IPR050980">
    <property type="entry name" value="2C_sensor_his_kinase"/>
</dbReference>
<evidence type="ECO:0000256" key="3">
    <source>
        <dbReference type="ARBA" id="ARBA00022679"/>
    </source>
</evidence>
<dbReference type="GO" id="GO:0005886">
    <property type="term" value="C:plasma membrane"/>
    <property type="evidence" value="ECO:0007669"/>
    <property type="project" value="TreeGrafter"/>
</dbReference>
<keyword evidence="7" id="KW-0812">Transmembrane</keyword>